<dbReference type="GO" id="GO:0006121">
    <property type="term" value="P:mitochondrial electron transport, succinate to ubiquinone"/>
    <property type="evidence" value="ECO:0007669"/>
    <property type="project" value="TreeGrafter"/>
</dbReference>
<dbReference type="Pfam" id="PF01127">
    <property type="entry name" value="Sdh_cyt"/>
    <property type="match status" value="1"/>
</dbReference>
<protein>
    <recommendedName>
        <fullName evidence="11">Cytochrome b-large subunit</fullName>
    </recommendedName>
</protein>
<proteinExistence type="predicted"/>
<evidence type="ECO:0000256" key="8">
    <source>
        <dbReference type="SAM" id="Phobius"/>
    </source>
</evidence>
<dbReference type="Proteomes" id="UP000558688">
    <property type="component" value="Unassembled WGS sequence"/>
</dbReference>
<dbReference type="SUPFAM" id="SSF81343">
    <property type="entry name" value="Fumarate reductase respiratory complex transmembrane subunits"/>
    <property type="match status" value="1"/>
</dbReference>
<comment type="caution">
    <text evidence="9">The sequence shown here is derived from an EMBL/GenBank/DDBJ whole genome shotgun (WGS) entry which is preliminary data.</text>
</comment>
<evidence type="ECO:0000256" key="2">
    <source>
        <dbReference type="ARBA" id="ARBA00022617"/>
    </source>
</evidence>
<dbReference type="AlphaFoldDB" id="A0A8H5ENU0"/>
<evidence type="ECO:0000256" key="4">
    <source>
        <dbReference type="ARBA" id="ARBA00022723"/>
    </source>
</evidence>
<keyword evidence="3 8" id="KW-0812">Transmembrane</keyword>
<evidence type="ECO:0008006" key="11">
    <source>
        <dbReference type="Google" id="ProtNLM"/>
    </source>
</evidence>
<dbReference type="GO" id="GO:0046872">
    <property type="term" value="F:metal ion binding"/>
    <property type="evidence" value="ECO:0007669"/>
    <property type="project" value="UniProtKB-KW"/>
</dbReference>
<evidence type="ECO:0000256" key="3">
    <source>
        <dbReference type="ARBA" id="ARBA00022692"/>
    </source>
</evidence>
<dbReference type="InterPro" id="IPR000701">
    <property type="entry name" value="SuccDH_FuR_B_TM-su"/>
</dbReference>
<keyword evidence="6" id="KW-0408">Iron</keyword>
<reference evidence="9" key="1">
    <citation type="submission" date="2020-02" db="EMBL/GenBank/DDBJ databases">
        <title>Identification and distribution of gene clusters putatively required for synthesis of sphingolipid metabolism inhibitors in phylogenetically diverse species of the filamentous fungus Fusarium.</title>
        <authorList>
            <person name="Kim H.-S."/>
            <person name="Busman M."/>
            <person name="Brown D.W."/>
            <person name="Divon H."/>
            <person name="Uhlig S."/>
            <person name="Proctor R.H."/>
        </authorList>
    </citation>
    <scope>NUCLEOTIDE SEQUENCE [LARGE SCALE GENOMIC DNA]</scope>
    <source>
        <strain evidence="9">NRRL 39464</strain>
    </source>
</reference>
<dbReference type="InterPro" id="IPR014314">
    <property type="entry name" value="Succ_DH_cytb556"/>
</dbReference>
<evidence type="ECO:0000313" key="10">
    <source>
        <dbReference type="Proteomes" id="UP000558688"/>
    </source>
</evidence>
<evidence type="ECO:0000256" key="7">
    <source>
        <dbReference type="ARBA" id="ARBA00023136"/>
    </source>
</evidence>
<dbReference type="GO" id="GO:0005739">
    <property type="term" value="C:mitochondrion"/>
    <property type="evidence" value="ECO:0007669"/>
    <property type="project" value="GOC"/>
</dbReference>
<name>A0A8H5ENU0_FUSOX</name>
<keyword evidence="5 8" id="KW-1133">Transmembrane helix</keyword>
<keyword evidence="4" id="KW-0479">Metal-binding</keyword>
<dbReference type="InterPro" id="IPR018495">
    <property type="entry name" value="Succ_DH_cyt_bsu_CS"/>
</dbReference>
<evidence type="ECO:0000313" key="9">
    <source>
        <dbReference type="EMBL" id="KAF5267318.1"/>
    </source>
</evidence>
<gene>
    <name evidence="9" type="ORF">FOXYS1_1805</name>
</gene>
<dbReference type="NCBIfam" id="TIGR02970">
    <property type="entry name" value="succ_dehyd_cytB"/>
    <property type="match status" value="1"/>
</dbReference>
<sequence>HPGIVIPGHWLITMSVQRIGLGTMRGAGRPGVVFNQNVSRLAFIRLLSQQTRNNPTIVHMNQKEGHDILVKQRLNRPVTPNLTIYKVGQVWFSASAWTRITGLAVGGTAYLTLCAHAVAPYLGMGFDSAALVSAFGALPFAAKAAIKFGLLGFPFTYHFINGIRHLVFDLGFGYKKAQFKKSEAATWILSILGGLVLAFWI</sequence>
<accession>A0A8H5ENU0</accession>
<dbReference type="PROSITE" id="PS01001">
    <property type="entry name" value="SDH_CYT_2"/>
    <property type="match status" value="1"/>
</dbReference>
<dbReference type="GO" id="GO:0006099">
    <property type="term" value="P:tricarboxylic acid cycle"/>
    <property type="evidence" value="ECO:0007669"/>
    <property type="project" value="InterPro"/>
</dbReference>
<evidence type="ECO:0000256" key="6">
    <source>
        <dbReference type="ARBA" id="ARBA00023004"/>
    </source>
</evidence>
<comment type="subcellular location">
    <subcellularLocation>
        <location evidence="1">Membrane</location>
        <topology evidence="1">Multi-pass membrane protein</topology>
    </subcellularLocation>
</comment>
<dbReference type="InterPro" id="IPR034804">
    <property type="entry name" value="SQR/QFR_C/D"/>
</dbReference>
<evidence type="ECO:0000256" key="1">
    <source>
        <dbReference type="ARBA" id="ARBA00004141"/>
    </source>
</evidence>
<dbReference type="Gene3D" id="1.20.1300.10">
    <property type="entry name" value="Fumarate reductase/succinate dehydrogenase, transmembrane subunit"/>
    <property type="match status" value="1"/>
</dbReference>
<keyword evidence="2" id="KW-0349">Heme</keyword>
<keyword evidence="7 8" id="KW-0472">Membrane</keyword>
<dbReference type="PANTHER" id="PTHR10978:SF5">
    <property type="entry name" value="SUCCINATE DEHYDROGENASE CYTOCHROME B560 SUBUNIT, MITOCHONDRIAL"/>
    <property type="match status" value="1"/>
</dbReference>
<dbReference type="GO" id="GO:0009055">
    <property type="term" value="F:electron transfer activity"/>
    <property type="evidence" value="ECO:0007669"/>
    <property type="project" value="InterPro"/>
</dbReference>
<evidence type="ECO:0000256" key="5">
    <source>
        <dbReference type="ARBA" id="ARBA00022989"/>
    </source>
</evidence>
<organism evidence="9 10">
    <name type="scientific">Fusarium oxysporum</name>
    <name type="common">Fusarium vascular wilt</name>
    <dbReference type="NCBI Taxonomy" id="5507"/>
    <lineage>
        <taxon>Eukaryota</taxon>
        <taxon>Fungi</taxon>
        <taxon>Dikarya</taxon>
        <taxon>Ascomycota</taxon>
        <taxon>Pezizomycotina</taxon>
        <taxon>Sordariomycetes</taxon>
        <taxon>Hypocreomycetidae</taxon>
        <taxon>Hypocreales</taxon>
        <taxon>Nectriaceae</taxon>
        <taxon>Fusarium</taxon>
        <taxon>Fusarium oxysporum species complex</taxon>
    </lineage>
</organism>
<feature type="non-terminal residue" evidence="9">
    <location>
        <position position="1"/>
    </location>
</feature>
<dbReference type="CDD" id="cd03499">
    <property type="entry name" value="SQR_TypeC_SdhC"/>
    <property type="match status" value="1"/>
</dbReference>
<dbReference type="PANTHER" id="PTHR10978">
    <property type="entry name" value="SUCCINATE DEHYDROGENASE CYTOCHROME B560 SUBUNIT"/>
    <property type="match status" value="1"/>
</dbReference>
<dbReference type="GO" id="GO:0016020">
    <property type="term" value="C:membrane"/>
    <property type="evidence" value="ECO:0007669"/>
    <property type="project" value="UniProtKB-SubCell"/>
</dbReference>
<dbReference type="EMBL" id="JAAFOW010000271">
    <property type="protein sequence ID" value="KAF5267318.1"/>
    <property type="molecule type" value="Genomic_DNA"/>
</dbReference>
<feature type="transmembrane region" description="Helical" evidence="8">
    <location>
        <begin position="184"/>
        <end position="200"/>
    </location>
</feature>